<dbReference type="InterPro" id="IPR037518">
    <property type="entry name" value="MPN"/>
</dbReference>
<dbReference type="Pfam" id="PF01398">
    <property type="entry name" value="JAB"/>
    <property type="match status" value="1"/>
</dbReference>
<dbReference type="GO" id="GO:0005852">
    <property type="term" value="C:eukaryotic translation initiation factor 3 complex"/>
    <property type="evidence" value="ECO:0007669"/>
    <property type="project" value="UniProtKB-UniRule"/>
</dbReference>
<dbReference type="PROSITE" id="PS50249">
    <property type="entry name" value="MPN"/>
    <property type="match status" value="1"/>
</dbReference>
<dbReference type="GO" id="GO:0016282">
    <property type="term" value="C:eukaryotic 43S preinitiation complex"/>
    <property type="evidence" value="ECO:0007669"/>
    <property type="project" value="UniProtKB-UniRule"/>
</dbReference>
<comment type="function">
    <text evidence="4">Component of the eukaryotic translation initiation factor 3 (eIF-3) complex, which is involved in protein synthesis of a specialized repertoire of mRNAs and, together with other initiation factors, stimulates binding of mRNA and methionyl-tRNAi to the 40S ribosome. The eIF-3 complex specifically targets and initiates translation of a subset of mRNAs involved in cell proliferation.</text>
</comment>
<evidence type="ECO:0000256" key="4">
    <source>
        <dbReference type="HAMAP-Rule" id="MF_03007"/>
    </source>
</evidence>
<evidence type="ECO:0000313" key="6">
    <source>
        <dbReference type="EMBL" id="PWN89132.1"/>
    </source>
</evidence>
<keyword evidence="3 4" id="KW-0648">Protein biosynthesis</keyword>
<dbReference type="GeneID" id="37043950"/>
<keyword evidence="7" id="KW-1185">Reference proteome</keyword>
<dbReference type="GO" id="GO:0033290">
    <property type="term" value="C:eukaryotic 48S preinitiation complex"/>
    <property type="evidence" value="ECO:0007669"/>
    <property type="project" value="UniProtKB-UniRule"/>
</dbReference>
<dbReference type="GO" id="GO:0001732">
    <property type="term" value="P:formation of cytoplasmic translation initiation complex"/>
    <property type="evidence" value="ECO:0007669"/>
    <property type="project" value="UniProtKB-UniRule"/>
</dbReference>
<dbReference type="STRING" id="215250.A0A316YIW8"/>
<gene>
    <name evidence="6" type="ORF">FA10DRAFT_267727</name>
</gene>
<dbReference type="FunCoup" id="A0A316YIW8">
    <property type="interactions" value="718"/>
</dbReference>
<dbReference type="EMBL" id="KZ819637">
    <property type="protein sequence ID" value="PWN89132.1"/>
    <property type="molecule type" value="Genomic_DNA"/>
</dbReference>
<dbReference type="GO" id="GO:0003743">
    <property type="term" value="F:translation initiation factor activity"/>
    <property type="evidence" value="ECO:0007669"/>
    <property type="project" value="UniProtKB-UniRule"/>
</dbReference>
<dbReference type="PANTHER" id="PTHR10410">
    <property type="entry name" value="EUKARYOTIC TRANSLATION INITIATION FACTOR 3 -RELATED"/>
    <property type="match status" value="1"/>
</dbReference>
<protein>
    <recommendedName>
        <fullName evidence="4">Eukaryotic translation initiation factor 3 subunit H</fullName>
        <shortName evidence="4">eIF3h</shortName>
    </recommendedName>
</protein>
<comment type="similarity">
    <text evidence="4">Belongs to the eIF-3 subunit H family.</text>
</comment>
<evidence type="ECO:0000256" key="1">
    <source>
        <dbReference type="ARBA" id="ARBA00022490"/>
    </source>
</evidence>
<dbReference type="CDD" id="cd08065">
    <property type="entry name" value="MPN_eIF3h"/>
    <property type="match status" value="1"/>
</dbReference>
<evidence type="ECO:0000256" key="3">
    <source>
        <dbReference type="ARBA" id="ARBA00022917"/>
    </source>
</evidence>
<dbReference type="GO" id="GO:0008237">
    <property type="term" value="F:metallopeptidase activity"/>
    <property type="evidence" value="ECO:0007669"/>
    <property type="project" value="InterPro"/>
</dbReference>
<evidence type="ECO:0000259" key="5">
    <source>
        <dbReference type="PROSITE" id="PS50249"/>
    </source>
</evidence>
<dbReference type="InterPro" id="IPR027524">
    <property type="entry name" value="eIF3h"/>
</dbReference>
<reference evidence="6 7" key="1">
    <citation type="journal article" date="2018" name="Mol. Biol. Evol.">
        <title>Broad Genomic Sampling Reveals a Smut Pathogenic Ancestry of the Fungal Clade Ustilaginomycotina.</title>
        <authorList>
            <person name="Kijpornyongpan T."/>
            <person name="Mondo S.J."/>
            <person name="Barry K."/>
            <person name="Sandor L."/>
            <person name="Lee J."/>
            <person name="Lipzen A."/>
            <person name="Pangilinan J."/>
            <person name="LaButti K."/>
            <person name="Hainaut M."/>
            <person name="Henrissat B."/>
            <person name="Grigoriev I.V."/>
            <person name="Spatafora J.W."/>
            <person name="Aime M.C."/>
        </authorList>
    </citation>
    <scope>NUCLEOTIDE SEQUENCE [LARGE SCALE GENOMIC DNA]</scope>
    <source>
        <strain evidence="6 7">MCA 4198</strain>
    </source>
</reference>
<dbReference type="Pfam" id="PF19445">
    <property type="entry name" value="eIF3h_C"/>
    <property type="match status" value="1"/>
</dbReference>
<evidence type="ECO:0000313" key="7">
    <source>
        <dbReference type="Proteomes" id="UP000245768"/>
    </source>
</evidence>
<proteinExistence type="inferred from homology"/>
<dbReference type="InterPro" id="IPR000555">
    <property type="entry name" value="JAMM/MPN+_dom"/>
</dbReference>
<accession>A0A316YIW8</accession>
<dbReference type="Gene3D" id="3.40.140.10">
    <property type="entry name" value="Cytidine Deaminase, domain 2"/>
    <property type="match status" value="1"/>
</dbReference>
<keyword evidence="2 4" id="KW-0396">Initiation factor</keyword>
<dbReference type="InParanoid" id="A0A316YIW8"/>
<dbReference type="AlphaFoldDB" id="A0A316YIW8"/>
<comment type="subcellular location">
    <subcellularLocation>
        <location evidence="4">Cytoplasm</location>
    </subcellularLocation>
</comment>
<sequence>MSAAAPRTSAAIAAAANINAAEQAAAEQPAASTLPPLTEDEAAALGLDSDTINAIRLDGLALTKIVKHSRDAHPNVAPGVLLGLEIDSALEVSNVFALPKGSLGGGGSGGNDDDDENDKGAKAAARYTSQMVRLLRDVNADANPVGLYRSCFLGSFLSTSIVDGMGAISGLMERDSASGKNKGVLLIHDLAQSAIGNTVVKAYRLSPSFIDAHRRTKFTAQNLIDHKLTFSNILQEIPVSLHNTALLDAFLATLSTPVPRGPALLPPTSAQLLAHPPTAPITHPHSLLTLAHTPVLSSSLEATLEALDEHSNEAGVVGYQSRQLARERTRADAYLARKKAENAAREAQGLAPLPIEDVNRLFKLPAEPSRLESTMLLGQLDESSKTLAEISALAAVQLHAARTGAV</sequence>
<keyword evidence="1 4" id="KW-0963">Cytoplasm</keyword>
<dbReference type="InterPro" id="IPR045810">
    <property type="entry name" value="eIF3h_C"/>
</dbReference>
<evidence type="ECO:0000256" key="2">
    <source>
        <dbReference type="ARBA" id="ARBA00022540"/>
    </source>
</evidence>
<organism evidence="6 7">
    <name type="scientific">Acaromyces ingoldii</name>
    <dbReference type="NCBI Taxonomy" id="215250"/>
    <lineage>
        <taxon>Eukaryota</taxon>
        <taxon>Fungi</taxon>
        <taxon>Dikarya</taxon>
        <taxon>Basidiomycota</taxon>
        <taxon>Ustilaginomycotina</taxon>
        <taxon>Exobasidiomycetes</taxon>
        <taxon>Exobasidiales</taxon>
        <taxon>Cryptobasidiaceae</taxon>
        <taxon>Acaromyces</taxon>
    </lineage>
</organism>
<dbReference type="InterPro" id="IPR050242">
    <property type="entry name" value="JAMM_MPN+_peptidase_M67A"/>
</dbReference>
<dbReference type="HAMAP" id="MF_03007">
    <property type="entry name" value="eIF3h"/>
    <property type="match status" value="1"/>
</dbReference>
<dbReference type="Proteomes" id="UP000245768">
    <property type="component" value="Unassembled WGS sequence"/>
</dbReference>
<dbReference type="OrthoDB" id="10265695at2759"/>
<name>A0A316YIW8_9BASI</name>
<comment type="subunit">
    <text evidence="4">Component of the eukaryotic translation initiation factor 3 (eIF-3) complex.</text>
</comment>
<feature type="domain" description="MPN" evidence="5">
    <location>
        <begin position="55"/>
        <end position="209"/>
    </location>
</feature>
<dbReference type="RefSeq" id="XP_025376330.1">
    <property type="nucleotide sequence ID" value="XM_025522034.1"/>
</dbReference>